<sequence>MSALTPQMPAQTHVSISRKSIDEQPAPVQTMSVRPTPEKKEGESQQGAMRLRGGCIPCPVRITCPDFRRVVAADCKRRMADAASSYRYRAVEHDPRAPTYFTNTLSFKHDDSDQKM</sequence>
<evidence type="ECO:0000313" key="2">
    <source>
        <dbReference type="EMBL" id="CAA7263708.1"/>
    </source>
</evidence>
<evidence type="ECO:0000256" key="1">
    <source>
        <dbReference type="SAM" id="MobiDB-lite"/>
    </source>
</evidence>
<evidence type="ECO:0000313" key="3">
    <source>
        <dbReference type="Proteomes" id="UP000467700"/>
    </source>
</evidence>
<dbReference type="AlphaFoldDB" id="A0A8S0X0V9"/>
<feature type="compositionally biased region" description="Polar residues" evidence="1">
    <location>
        <begin position="1"/>
        <end position="18"/>
    </location>
</feature>
<dbReference type="Proteomes" id="UP000467700">
    <property type="component" value="Unassembled WGS sequence"/>
</dbReference>
<protein>
    <submittedName>
        <fullName evidence="2">Uncharacterized protein</fullName>
    </submittedName>
</protein>
<reference evidence="2 3" key="1">
    <citation type="submission" date="2020-01" db="EMBL/GenBank/DDBJ databases">
        <authorList>
            <person name="Gupta K D."/>
        </authorList>
    </citation>
    <scope>NUCLEOTIDE SEQUENCE [LARGE SCALE GENOMIC DNA]</scope>
</reference>
<organism evidence="2 3">
    <name type="scientific">Cyclocybe aegerita</name>
    <name type="common">Black poplar mushroom</name>
    <name type="synonym">Agrocybe aegerita</name>
    <dbReference type="NCBI Taxonomy" id="1973307"/>
    <lineage>
        <taxon>Eukaryota</taxon>
        <taxon>Fungi</taxon>
        <taxon>Dikarya</taxon>
        <taxon>Basidiomycota</taxon>
        <taxon>Agaricomycotina</taxon>
        <taxon>Agaricomycetes</taxon>
        <taxon>Agaricomycetidae</taxon>
        <taxon>Agaricales</taxon>
        <taxon>Agaricineae</taxon>
        <taxon>Bolbitiaceae</taxon>
        <taxon>Cyclocybe</taxon>
    </lineage>
</organism>
<dbReference type="EMBL" id="CACVBS010000041">
    <property type="protein sequence ID" value="CAA7263708.1"/>
    <property type="molecule type" value="Genomic_DNA"/>
</dbReference>
<dbReference type="OrthoDB" id="3064097at2759"/>
<keyword evidence="3" id="KW-1185">Reference proteome</keyword>
<name>A0A8S0X0V9_CYCAE</name>
<accession>A0A8S0X0V9</accession>
<gene>
    <name evidence="2" type="ORF">AAE3_LOCUS6110</name>
</gene>
<feature type="region of interest" description="Disordered" evidence="1">
    <location>
        <begin position="1"/>
        <end position="49"/>
    </location>
</feature>
<comment type="caution">
    <text evidence="2">The sequence shown here is derived from an EMBL/GenBank/DDBJ whole genome shotgun (WGS) entry which is preliminary data.</text>
</comment>
<proteinExistence type="predicted"/>